<name>A0A0D1IMG4_BACIU</name>
<reference evidence="1 2" key="1">
    <citation type="submission" date="2014-12" db="EMBL/GenBank/DDBJ databases">
        <title>Comparative genome analysis of Bacillus coagulans HM-08, Clostridium butyricum HM-68, Bacillus subtilis HM-66 and Bacillus licheniformis BL-09.</title>
        <authorList>
            <person name="Zhang H."/>
        </authorList>
    </citation>
    <scope>NUCLEOTIDE SEQUENCE [LARGE SCALE GENOMIC DNA]</scope>
    <source>
        <strain evidence="1 2">HM-66</strain>
    </source>
</reference>
<dbReference type="AlphaFoldDB" id="A0A0D1IMG4"/>
<dbReference type="EMBL" id="JXBC01000004">
    <property type="protein sequence ID" value="KIU10363.1"/>
    <property type="molecule type" value="Genomic_DNA"/>
</dbReference>
<gene>
    <name evidence="1" type="ORF">SC09_Contig25orf00055</name>
</gene>
<sequence length="54" mass="6474">MFVFENNPQLGIDTLNTAYYDLNDNEFQYREEKDEKAYQHAIRIFNGLYGTFCL</sequence>
<dbReference type="Proteomes" id="UP000032247">
    <property type="component" value="Unassembled WGS sequence"/>
</dbReference>
<organism evidence="1 2">
    <name type="scientific">Bacillus subtilis</name>
    <dbReference type="NCBI Taxonomy" id="1423"/>
    <lineage>
        <taxon>Bacteria</taxon>
        <taxon>Bacillati</taxon>
        <taxon>Bacillota</taxon>
        <taxon>Bacilli</taxon>
        <taxon>Bacillales</taxon>
        <taxon>Bacillaceae</taxon>
        <taxon>Bacillus</taxon>
    </lineage>
</organism>
<accession>A0A0D1IMG4</accession>
<evidence type="ECO:0000313" key="2">
    <source>
        <dbReference type="Proteomes" id="UP000032247"/>
    </source>
</evidence>
<comment type="caution">
    <text evidence="1">The sequence shown here is derived from an EMBL/GenBank/DDBJ whole genome shotgun (WGS) entry which is preliminary data.</text>
</comment>
<evidence type="ECO:0000313" key="1">
    <source>
        <dbReference type="EMBL" id="KIU10363.1"/>
    </source>
</evidence>
<proteinExistence type="predicted"/>
<protein>
    <submittedName>
        <fullName evidence="1">Uncharacterized protein</fullName>
    </submittedName>
</protein>